<organism evidence="1 2">
    <name type="scientific">Uabimicrobium amorphum</name>
    <dbReference type="NCBI Taxonomy" id="2596890"/>
    <lineage>
        <taxon>Bacteria</taxon>
        <taxon>Pseudomonadati</taxon>
        <taxon>Planctomycetota</taxon>
        <taxon>Candidatus Uabimicrobiia</taxon>
        <taxon>Candidatus Uabimicrobiales</taxon>
        <taxon>Candidatus Uabimicrobiaceae</taxon>
        <taxon>Candidatus Uabimicrobium</taxon>
    </lineage>
</organism>
<dbReference type="Proteomes" id="UP000326354">
    <property type="component" value="Chromosome"/>
</dbReference>
<evidence type="ECO:0000313" key="2">
    <source>
        <dbReference type="Proteomes" id="UP000326354"/>
    </source>
</evidence>
<keyword evidence="2" id="KW-1185">Reference proteome</keyword>
<protein>
    <submittedName>
        <fullName evidence="1">Uncharacterized protein</fullName>
    </submittedName>
</protein>
<dbReference type="RefSeq" id="WP_229759316.1">
    <property type="nucleotide sequence ID" value="NZ_AP019860.1"/>
</dbReference>
<dbReference type="KEGG" id="uam:UABAM_05585"/>
<gene>
    <name evidence="1" type="ORF">UABAM_05585</name>
</gene>
<proteinExistence type="predicted"/>
<dbReference type="EMBL" id="AP019860">
    <property type="protein sequence ID" value="BBM87182.1"/>
    <property type="molecule type" value="Genomic_DNA"/>
</dbReference>
<evidence type="ECO:0000313" key="1">
    <source>
        <dbReference type="EMBL" id="BBM87182.1"/>
    </source>
</evidence>
<reference evidence="1 2" key="1">
    <citation type="submission" date="2019-08" db="EMBL/GenBank/DDBJ databases">
        <title>Complete genome sequence of Candidatus Uab amorphum.</title>
        <authorList>
            <person name="Shiratori T."/>
            <person name="Suzuki S."/>
            <person name="Kakizawa Y."/>
            <person name="Ishida K."/>
        </authorList>
    </citation>
    <scope>NUCLEOTIDE SEQUENCE [LARGE SCALE GENOMIC DNA]</scope>
    <source>
        <strain evidence="1 2">SRT547</strain>
    </source>
</reference>
<sequence length="154" mass="17350">MSPVEMHYYGGVTTDLSYTLLSGFILLPLTIVDLPLSLVGDTLTIPVVAIAKKRDSARWKETSFLFRENKYDYQIPSSEIIVYSLSIEYVQDEEKKHDQVSFGSLSTGRRVTDGSGFFYTEGGVKCKSTPQYISLIFPQALDANTTVKVRYKQQ</sequence>
<accession>A0A5S9F603</accession>
<name>A0A5S9F603_UABAM</name>
<dbReference type="AlphaFoldDB" id="A0A5S9F603"/>